<dbReference type="PANTHER" id="PTHR12097">
    <property type="entry name" value="SPLICING FACTOR 3B, SUBUNIT 1-RELATED"/>
    <property type="match status" value="1"/>
</dbReference>
<dbReference type="GO" id="GO:0000245">
    <property type="term" value="P:spliceosomal complex assembly"/>
    <property type="evidence" value="ECO:0007669"/>
    <property type="project" value="InterPro"/>
</dbReference>
<feature type="region of interest" description="Disordered" evidence="1">
    <location>
        <begin position="87"/>
        <end position="133"/>
    </location>
</feature>
<reference evidence="2" key="1">
    <citation type="journal article" date="2023" name="bioRxiv">
        <title>Improved chromosome-level genome assembly for marigold (Tagetes erecta).</title>
        <authorList>
            <person name="Jiang F."/>
            <person name="Yuan L."/>
            <person name="Wang S."/>
            <person name="Wang H."/>
            <person name="Xu D."/>
            <person name="Wang A."/>
            <person name="Fan W."/>
        </authorList>
    </citation>
    <scope>NUCLEOTIDE SEQUENCE</scope>
    <source>
        <strain evidence="2">WSJ</strain>
        <tissue evidence="2">Leaf</tissue>
    </source>
</reference>
<dbReference type="GO" id="GO:0003729">
    <property type="term" value="F:mRNA binding"/>
    <property type="evidence" value="ECO:0007669"/>
    <property type="project" value="InterPro"/>
</dbReference>
<organism evidence="2 3">
    <name type="scientific">Tagetes erecta</name>
    <name type="common">African marigold</name>
    <dbReference type="NCBI Taxonomy" id="13708"/>
    <lineage>
        <taxon>Eukaryota</taxon>
        <taxon>Viridiplantae</taxon>
        <taxon>Streptophyta</taxon>
        <taxon>Embryophyta</taxon>
        <taxon>Tracheophyta</taxon>
        <taxon>Spermatophyta</taxon>
        <taxon>Magnoliopsida</taxon>
        <taxon>eudicotyledons</taxon>
        <taxon>Gunneridae</taxon>
        <taxon>Pentapetalae</taxon>
        <taxon>asterids</taxon>
        <taxon>campanulids</taxon>
        <taxon>Asterales</taxon>
        <taxon>Asteraceae</taxon>
        <taxon>Asteroideae</taxon>
        <taxon>Heliantheae alliance</taxon>
        <taxon>Tageteae</taxon>
        <taxon>Tagetes</taxon>
    </lineage>
</organism>
<evidence type="ECO:0000313" key="3">
    <source>
        <dbReference type="Proteomes" id="UP001229421"/>
    </source>
</evidence>
<dbReference type="AlphaFoldDB" id="A0AAD8L9E8"/>
<dbReference type="InterPro" id="IPR038737">
    <property type="entry name" value="SF3b_su1-like"/>
</dbReference>
<name>A0AAD8L9E8_TARER</name>
<feature type="compositionally biased region" description="Basic and acidic residues" evidence="1">
    <location>
        <begin position="88"/>
        <end position="110"/>
    </location>
</feature>
<protein>
    <submittedName>
        <fullName evidence="2">Uncharacterized protein</fullName>
    </submittedName>
</protein>
<comment type="caution">
    <text evidence="2">The sequence shown here is derived from an EMBL/GenBank/DDBJ whole genome shotgun (WGS) entry which is preliminary data.</text>
</comment>
<keyword evidence="3" id="KW-1185">Reference proteome</keyword>
<dbReference type="Proteomes" id="UP001229421">
    <property type="component" value="Unassembled WGS sequence"/>
</dbReference>
<evidence type="ECO:0000256" key="1">
    <source>
        <dbReference type="SAM" id="MobiDB-lite"/>
    </source>
</evidence>
<accession>A0AAD8L9E8</accession>
<proteinExistence type="predicted"/>
<evidence type="ECO:0000313" key="2">
    <source>
        <dbReference type="EMBL" id="KAK1435518.1"/>
    </source>
</evidence>
<sequence>MDVSGPKFLLNDMPMGGDDEFLRKSQEDGYRRRRSNHVISPERHDVFVSGDITPKSGTKTYADTTREATFEIAKEVTLNAITRKRKNRWDQAQDHAKKAKSDCEKNKWDETPTINRHSSRWDETPTTMGSATPGVTLVGEVEVAPQLQGSHL</sequence>
<gene>
    <name evidence="2" type="ORF">QVD17_01283</name>
</gene>
<dbReference type="EMBL" id="JAUHHV010000001">
    <property type="protein sequence ID" value="KAK1435518.1"/>
    <property type="molecule type" value="Genomic_DNA"/>
</dbReference>